<accession>A0AAV7LCI6</accession>
<dbReference type="Proteomes" id="UP001066276">
    <property type="component" value="Chromosome 12"/>
</dbReference>
<evidence type="ECO:0000313" key="2">
    <source>
        <dbReference type="Proteomes" id="UP001066276"/>
    </source>
</evidence>
<reference evidence="1" key="1">
    <citation type="journal article" date="2022" name="bioRxiv">
        <title>Sequencing and chromosome-scale assembly of the giantPleurodeles waltlgenome.</title>
        <authorList>
            <person name="Brown T."/>
            <person name="Elewa A."/>
            <person name="Iarovenko S."/>
            <person name="Subramanian E."/>
            <person name="Araus A.J."/>
            <person name="Petzold A."/>
            <person name="Susuki M."/>
            <person name="Suzuki K.-i.T."/>
            <person name="Hayashi T."/>
            <person name="Toyoda A."/>
            <person name="Oliveira C."/>
            <person name="Osipova E."/>
            <person name="Leigh N.D."/>
            <person name="Simon A."/>
            <person name="Yun M.H."/>
        </authorList>
    </citation>
    <scope>NUCLEOTIDE SEQUENCE</scope>
    <source>
        <strain evidence="1">20211129_DDA</strain>
        <tissue evidence="1">Liver</tissue>
    </source>
</reference>
<name>A0AAV7LCI6_PLEWA</name>
<keyword evidence="2" id="KW-1185">Reference proteome</keyword>
<dbReference type="AlphaFoldDB" id="A0AAV7LCI6"/>
<comment type="caution">
    <text evidence="1">The sequence shown here is derived from an EMBL/GenBank/DDBJ whole genome shotgun (WGS) entry which is preliminary data.</text>
</comment>
<gene>
    <name evidence="1" type="ORF">NDU88_006590</name>
</gene>
<proteinExistence type="predicted"/>
<dbReference type="EMBL" id="JANPWB010000016">
    <property type="protein sequence ID" value="KAJ1086473.1"/>
    <property type="molecule type" value="Genomic_DNA"/>
</dbReference>
<sequence>MWREEAGLAPVASGYRWRGVSLLVTCGESRQGLLLWPQCIDGELLKRSESAGNVWREQAGLAAVASGYRWRGVSLVVTCAESRQGLLLGPQAIDGELLKRSESAGDVWREQAGLAAGASGFRWRGVNLLVTCREEAGLAAVASGYRWIGVSLLVTCGESRQGLLLWPQGIDGDLLKRSESAGNLWREHAGLAAGASGYRWRGMSLLVTCREQAGLAAVASGYRWRGVSLLVTCREQAELAAVASGYRWRGVSLLVTCGESRQGLLLWPQGIDGELLKRSESDGNVWREQAGLAAGASGYRWRASEEE</sequence>
<protein>
    <submittedName>
        <fullName evidence="1">Uncharacterized protein</fullName>
    </submittedName>
</protein>
<organism evidence="1 2">
    <name type="scientific">Pleurodeles waltl</name>
    <name type="common">Iberian ribbed newt</name>
    <dbReference type="NCBI Taxonomy" id="8319"/>
    <lineage>
        <taxon>Eukaryota</taxon>
        <taxon>Metazoa</taxon>
        <taxon>Chordata</taxon>
        <taxon>Craniata</taxon>
        <taxon>Vertebrata</taxon>
        <taxon>Euteleostomi</taxon>
        <taxon>Amphibia</taxon>
        <taxon>Batrachia</taxon>
        <taxon>Caudata</taxon>
        <taxon>Salamandroidea</taxon>
        <taxon>Salamandridae</taxon>
        <taxon>Pleurodelinae</taxon>
        <taxon>Pleurodeles</taxon>
    </lineage>
</organism>
<evidence type="ECO:0000313" key="1">
    <source>
        <dbReference type="EMBL" id="KAJ1086473.1"/>
    </source>
</evidence>